<dbReference type="AlphaFoldDB" id="A0AAV4T268"/>
<accession>A0AAV4T268</accession>
<gene>
    <name evidence="1" type="ORF">CEXT_472591</name>
</gene>
<proteinExistence type="predicted"/>
<organism evidence="1 2">
    <name type="scientific">Caerostris extrusa</name>
    <name type="common">Bark spider</name>
    <name type="synonym">Caerostris bankana</name>
    <dbReference type="NCBI Taxonomy" id="172846"/>
    <lineage>
        <taxon>Eukaryota</taxon>
        <taxon>Metazoa</taxon>
        <taxon>Ecdysozoa</taxon>
        <taxon>Arthropoda</taxon>
        <taxon>Chelicerata</taxon>
        <taxon>Arachnida</taxon>
        <taxon>Araneae</taxon>
        <taxon>Araneomorphae</taxon>
        <taxon>Entelegynae</taxon>
        <taxon>Araneoidea</taxon>
        <taxon>Araneidae</taxon>
        <taxon>Caerostris</taxon>
    </lineage>
</organism>
<sequence>MECGDMSEIAVDHDSLLSEGSLLMFDYIACGGDVRAEKCKVQLPFTSLCTDNMTDFEEGGEKSNCIFDEKS</sequence>
<dbReference type="EMBL" id="BPLR01010465">
    <property type="protein sequence ID" value="GIY39451.1"/>
    <property type="molecule type" value="Genomic_DNA"/>
</dbReference>
<evidence type="ECO:0000313" key="1">
    <source>
        <dbReference type="EMBL" id="GIY39451.1"/>
    </source>
</evidence>
<dbReference type="Proteomes" id="UP001054945">
    <property type="component" value="Unassembled WGS sequence"/>
</dbReference>
<evidence type="ECO:0000313" key="2">
    <source>
        <dbReference type="Proteomes" id="UP001054945"/>
    </source>
</evidence>
<name>A0AAV4T268_CAEEX</name>
<protein>
    <submittedName>
        <fullName evidence="1">Uncharacterized protein</fullName>
    </submittedName>
</protein>
<comment type="caution">
    <text evidence="1">The sequence shown here is derived from an EMBL/GenBank/DDBJ whole genome shotgun (WGS) entry which is preliminary data.</text>
</comment>
<reference evidence="1 2" key="1">
    <citation type="submission" date="2021-06" db="EMBL/GenBank/DDBJ databases">
        <title>Caerostris extrusa draft genome.</title>
        <authorList>
            <person name="Kono N."/>
            <person name="Arakawa K."/>
        </authorList>
    </citation>
    <scope>NUCLEOTIDE SEQUENCE [LARGE SCALE GENOMIC DNA]</scope>
</reference>
<keyword evidence="2" id="KW-1185">Reference proteome</keyword>